<reference evidence="9" key="1">
    <citation type="journal article" date="2023" name="Nat. Microbiol.">
        <title>Enrichment and characterization of a nitric oxide-reducing microbial community in a continuous bioreactor.</title>
        <authorList>
            <person name="Garrido-Amador P."/>
            <person name="Stortenbeker N."/>
            <person name="Wessels H.J.C.T."/>
            <person name="Speth D.R."/>
            <person name="Garcia-Heredia I."/>
            <person name="Kartal B."/>
        </authorList>
    </citation>
    <scope>NUCLEOTIDE SEQUENCE</scope>
    <source>
        <strain evidence="9">MAG1</strain>
    </source>
</reference>
<dbReference type="InterPro" id="IPR001021">
    <property type="entry name" value="Ribosomal_bL25_long"/>
</dbReference>
<dbReference type="Gene3D" id="2.170.120.20">
    <property type="entry name" value="Ribosomal protein L25, beta domain"/>
    <property type="match status" value="1"/>
</dbReference>
<protein>
    <recommendedName>
        <fullName evidence="5">Large ribosomal subunit protein bL25</fullName>
    </recommendedName>
    <alternativeName>
        <fullName evidence="5">General stress protein CTC</fullName>
    </alternativeName>
</protein>
<feature type="compositionally biased region" description="Basic and acidic residues" evidence="6">
    <location>
        <begin position="209"/>
        <end position="224"/>
    </location>
</feature>
<evidence type="ECO:0000313" key="9">
    <source>
        <dbReference type="EMBL" id="WIM04741.1"/>
    </source>
</evidence>
<dbReference type="AlphaFoldDB" id="A0AA49IXT0"/>
<dbReference type="InterPro" id="IPR037121">
    <property type="entry name" value="Ribosomal_bL25_C"/>
</dbReference>
<evidence type="ECO:0000256" key="1">
    <source>
        <dbReference type="ARBA" id="ARBA00022730"/>
    </source>
</evidence>
<dbReference type="SUPFAM" id="SSF50715">
    <property type="entry name" value="Ribosomal protein L25-like"/>
    <property type="match status" value="1"/>
</dbReference>
<evidence type="ECO:0000259" key="8">
    <source>
        <dbReference type="Pfam" id="PF14693"/>
    </source>
</evidence>
<evidence type="ECO:0000256" key="2">
    <source>
        <dbReference type="ARBA" id="ARBA00022884"/>
    </source>
</evidence>
<dbReference type="NCBIfam" id="NF004130">
    <property type="entry name" value="PRK05618.1-5"/>
    <property type="match status" value="1"/>
</dbReference>
<gene>
    <name evidence="5" type="primary">rplY</name>
    <name evidence="5" type="synonym">ctc</name>
    <name evidence="9" type="ORF">OHM77_08510</name>
</gene>
<keyword evidence="2 5" id="KW-0694">RNA-binding</keyword>
<dbReference type="InterPro" id="IPR029751">
    <property type="entry name" value="Ribosomal_L25_dom"/>
</dbReference>
<comment type="similarity">
    <text evidence="5">Belongs to the bacterial ribosomal protein bL25 family. CTC subfamily.</text>
</comment>
<dbReference type="PANTHER" id="PTHR33284:SF1">
    <property type="entry name" value="RIBOSOMAL PROTEIN L25_GLN-TRNA SYNTHETASE, ANTI-CODON-BINDING DOMAIN-CONTAINING PROTEIN"/>
    <property type="match status" value="1"/>
</dbReference>
<evidence type="ECO:0000256" key="6">
    <source>
        <dbReference type="SAM" id="MobiDB-lite"/>
    </source>
</evidence>
<feature type="domain" description="Large ribosomal subunit protein bL25 L25" evidence="7">
    <location>
        <begin position="6"/>
        <end position="92"/>
    </location>
</feature>
<dbReference type="EMBL" id="CP107246">
    <property type="protein sequence ID" value="WIM04741.1"/>
    <property type="molecule type" value="Genomic_DNA"/>
</dbReference>
<dbReference type="Gene3D" id="2.40.240.10">
    <property type="entry name" value="Ribosomal Protein L25, Chain P"/>
    <property type="match status" value="1"/>
</dbReference>
<dbReference type="NCBIfam" id="NF004128">
    <property type="entry name" value="PRK05618.1-2"/>
    <property type="match status" value="1"/>
</dbReference>
<feature type="domain" description="Large ribosomal subunit protein bL25 beta" evidence="8">
    <location>
        <begin position="100"/>
        <end position="185"/>
    </location>
</feature>
<evidence type="ECO:0000256" key="3">
    <source>
        <dbReference type="ARBA" id="ARBA00022980"/>
    </source>
</evidence>
<dbReference type="KEGG" id="npv:OHM77_08510"/>
<comment type="function">
    <text evidence="5">This is one of the proteins that binds to the 5S RNA in the ribosome where it forms part of the central protuberance.</text>
</comment>
<dbReference type="InterPro" id="IPR011035">
    <property type="entry name" value="Ribosomal_bL25/Gln-tRNA_synth"/>
</dbReference>
<dbReference type="GO" id="GO:0022625">
    <property type="term" value="C:cytosolic large ribosomal subunit"/>
    <property type="evidence" value="ECO:0007669"/>
    <property type="project" value="TreeGrafter"/>
</dbReference>
<dbReference type="NCBIfam" id="TIGR00731">
    <property type="entry name" value="bL25_bact_ctc"/>
    <property type="match status" value="1"/>
</dbReference>
<feature type="compositionally biased region" description="Low complexity" evidence="6">
    <location>
        <begin position="195"/>
        <end position="208"/>
    </location>
</feature>
<keyword evidence="1 5" id="KW-0699">rRNA-binding</keyword>
<sequence length="224" mass="24426">MKIEFNAIKRDAQGTGASRRLRRAGRVPGILYGGEGMPQTVELDHNELFQHLRKEAFYSSVLTMNLEGASQACLLRDVQRHPYKQQILHVDFQRIDETHEIHQKVPLHFINADIAPGVKLDGGMVQHVMNDLDVKCLPKDLPSFIEVDLKDLTGGVSLHVSQLALPAGVTAVVHKGEDPVVATIVVRGGSAAADEAAEAAEAPAPVVAPEKKAPVKKSEKTDRR</sequence>
<dbReference type="Pfam" id="PF14693">
    <property type="entry name" value="Ribosomal_TL5_C"/>
    <property type="match status" value="1"/>
</dbReference>
<dbReference type="HAMAP" id="MF_01334">
    <property type="entry name" value="Ribosomal_bL25_CTC"/>
    <property type="match status" value="1"/>
</dbReference>
<dbReference type="GO" id="GO:0008097">
    <property type="term" value="F:5S rRNA binding"/>
    <property type="evidence" value="ECO:0007669"/>
    <property type="project" value="InterPro"/>
</dbReference>
<evidence type="ECO:0000256" key="5">
    <source>
        <dbReference type="HAMAP-Rule" id="MF_01334"/>
    </source>
</evidence>
<keyword evidence="4 5" id="KW-0687">Ribonucleoprotein</keyword>
<comment type="subunit">
    <text evidence="5">Part of the 50S ribosomal subunit; part of the 5S rRNA/L5/L18/L25 subcomplex. Contacts the 5S rRNA. Binds to the 5S rRNA independently of L5 and L18.</text>
</comment>
<dbReference type="InterPro" id="IPR020930">
    <property type="entry name" value="Ribosomal_uL5_bac-type"/>
</dbReference>
<dbReference type="PANTHER" id="PTHR33284">
    <property type="entry name" value="RIBOSOMAL PROTEIN L25/GLN-TRNA SYNTHETASE, ANTI-CODON-BINDING DOMAIN-CONTAINING PROTEIN"/>
    <property type="match status" value="1"/>
</dbReference>
<dbReference type="GO" id="GO:0003735">
    <property type="term" value="F:structural constituent of ribosome"/>
    <property type="evidence" value="ECO:0007669"/>
    <property type="project" value="InterPro"/>
</dbReference>
<evidence type="ECO:0000259" key="7">
    <source>
        <dbReference type="Pfam" id="PF01386"/>
    </source>
</evidence>
<proteinExistence type="inferred from homology"/>
<organism evidence="9">
    <name type="scientific">Candidatus Nitricoxidivorans perseverans</name>
    <dbReference type="NCBI Taxonomy" id="2975601"/>
    <lineage>
        <taxon>Bacteria</taxon>
        <taxon>Pseudomonadati</taxon>
        <taxon>Pseudomonadota</taxon>
        <taxon>Betaproteobacteria</taxon>
        <taxon>Nitrosomonadales</taxon>
        <taxon>Sterolibacteriaceae</taxon>
        <taxon>Candidatus Nitricoxidivorans</taxon>
    </lineage>
</organism>
<keyword evidence="3 5" id="KW-0689">Ribosomal protein</keyword>
<dbReference type="GO" id="GO:0006412">
    <property type="term" value="P:translation"/>
    <property type="evidence" value="ECO:0007669"/>
    <property type="project" value="UniProtKB-UniRule"/>
</dbReference>
<dbReference type="InterPro" id="IPR020057">
    <property type="entry name" value="Ribosomal_bL25_b-dom"/>
</dbReference>
<evidence type="ECO:0000256" key="4">
    <source>
        <dbReference type="ARBA" id="ARBA00023274"/>
    </source>
</evidence>
<dbReference type="InterPro" id="IPR020056">
    <property type="entry name" value="Rbsml_bL25/Gln-tRNA_synth_N"/>
</dbReference>
<accession>A0AA49IXT0</accession>
<dbReference type="Pfam" id="PF01386">
    <property type="entry name" value="Ribosomal_L25p"/>
    <property type="match status" value="1"/>
</dbReference>
<dbReference type="Proteomes" id="UP001234916">
    <property type="component" value="Chromosome"/>
</dbReference>
<name>A0AA49IXT0_9PROT</name>
<feature type="region of interest" description="Disordered" evidence="6">
    <location>
        <begin position="195"/>
        <end position="224"/>
    </location>
</feature>
<dbReference type="InterPro" id="IPR020055">
    <property type="entry name" value="Ribosomal_bL25_short"/>
</dbReference>
<dbReference type="NCBIfam" id="NF004612">
    <property type="entry name" value="PRK05943.1"/>
    <property type="match status" value="1"/>
</dbReference>
<dbReference type="HAMAP" id="MF_01336">
    <property type="entry name" value="Ribosomal_bL25"/>
    <property type="match status" value="1"/>
</dbReference>
<dbReference type="CDD" id="cd00495">
    <property type="entry name" value="Ribosomal_L25_TL5_CTC"/>
    <property type="match status" value="1"/>
</dbReference>